<dbReference type="InterPro" id="IPR025660">
    <property type="entry name" value="Pept_his_AS"/>
</dbReference>
<name>A0A368FJ38_ANCCA</name>
<dbReference type="Gene3D" id="3.90.70.10">
    <property type="entry name" value="Cysteine proteinases"/>
    <property type="match status" value="1"/>
</dbReference>
<protein>
    <submittedName>
        <fullName evidence="3">Papain family cysteine protease</fullName>
    </submittedName>
</protein>
<evidence type="ECO:0000259" key="2">
    <source>
        <dbReference type="Pfam" id="PF00112"/>
    </source>
</evidence>
<dbReference type="PANTHER" id="PTHR12411">
    <property type="entry name" value="CYSTEINE PROTEASE FAMILY C1-RELATED"/>
    <property type="match status" value="1"/>
</dbReference>
<dbReference type="PROSITE" id="PS00639">
    <property type="entry name" value="THIOL_PROTEASE_HIS"/>
    <property type="match status" value="1"/>
</dbReference>
<dbReference type="OrthoDB" id="5847537at2759"/>
<accession>A0A368FJ38</accession>
<dbReference type="InterPro" id="IPR038765">
    <property type="entry name" value="Papain-like_cys_pep_sf"/>
</dbReference>
<sequence length="90" mass="10131">MKHGPVVASFQIYEDFTHYKGGIYVHTAGMLVGGHAVKIIGWGRENGTDYWLIANSYNIDWGEDGYFRILRGKNHCGIEERVIGAVMKVD</sequence>
<comment type="similarity">
    <text evidence="1">Belongs to the peptidase C1 family.</text>
</comment>
<dbReference type="GO" id="GO:0008234">
    <property type="term" value="F:cysteine-type peptidase activity"/>
    <property type="evidence" value="ECO:0007669"/>
    <property type="project" value="InterPro"/>
</dbReference>
<evidence type="ECO:0000313" key="4">
    <source>
        <dbReference type="Proteomes" id="UP000252519"/>
    </source>
</evidence>
<dbReference type="GO" id="GO:0006508">
    <property type="term" value="P:proteolysis"/>
    <property type="evidence" value="ECO:0007669"/>
    <property type="project" value="UniProtKB-KW"/>
</dbReference>
<reference evidence="3 4" key="1">
    <citation type="submission" date="2014-10" db="EMBL/GenBank/DDBJ databases">
        <title>Draft genome of the hookworm Ancylostoma caninum.</title>
        <authorList>
            <person name="Mitreva M."/>
        </authorList>
    </citation>
    <scope>NUCLEOTIDE SEQUENCE [LARGE SCALE GENOMIC DNA]</scope>
    <source>
        <strain evidence="3 4">Baltimore</strain>
    </source>
</reference>
<feature type="domain" description="Peptidase C1A papain C-terminal" evidence="2">
    <location>
        <begin position="1"/>
        <end position="84"/>
    </location>
</feature>
<comment type="caution">
    <text evidence="3">The sequence shown here is derived from an EMBL/GenBank/DDBJ whole genome shotgun (WGS) entry which is preliminary data.</text>
</comment>
<gene>
    <name evidence="3" type="ORF">ANCCAN_22128</name>
</gene>
<keyword evidence="3" id="KW-0378">Hydrolase</keyword>
<evidence type="ECO:0000313" key="3">
    <source>
        <dbReference type="EMBL" id="RCN32072.1"/>
    </source>
</evidence>
<dbReference type="InterPro" id="IPR013128">
    <property type="entry name" value="Peptidase_C1A"/>
</dbReference>
<dbReference type="AlphaFoldDB" id="A0A368FJ38"/>
<dbReference type="InterPro" id="IPR000668">
    <property type="entry name" value="Peptidase_C1A_C"/>
</dbReference>
<keyword evidence="3" id="KW-0645">Protease</keyword>
<organism evidence="3 4">
    <name type="scientific">Ancylostoma caninum</name>
    <name type="common">Dog hookworm</name>
    <dbReference type="NCBI Taxonomy" id="29170"/>
    <lineage>
        <taxon>Eukaryota</taxon>
        <taxon>Metazoa</taxon>
        <taxon>Ecdysozoa</taxon>
        <taxon>Nematoda</taxon>
        <taxon>Chromadorea</taxon>
        <taxon>Rhabditida</taxon>
        <taxon>Rhabditina</taxon>
        <taxon>Rhabditomorpha</taxon>
        <taxon>Strongyloidea</taxon>
        <taxon>Ancylostomatidae</taxon>
        <taxon>Ancylostomatinae</taxon>
        <taxon>Ancylostoma</taxon>
    </lineage>
</organism>
<dbReference type="STRING" id="29170.A0A368FJ38"/>
<dbReference type="Pfam" id="PF00112">
    <property type="entry name" value="Peptidase_C1"/>
    <property type="match status" value="1"/>
</dbReference>
<keyword evidence="4" id="KW-1185">Reference proteome</keyword>
<dbReference type="EMBL" id="JOJR01001161">
    <property type="protein sequence ID" value="RCN32072.1"/>
    <property type="molecule type" value="Genomic_DNA"/>
</dbReference>
<proteinExistence type="inferred from homology"/>
<evidence type="ECO:0000256" key="1">
    <source>
        <dbReference type="ARBA" id="ARBA00008455"/>
    </source>
</evidence>
<dbReference type="SUPFAM" id="SSF54001">
    <property type="entry name" value="Cysteine proteinases"/>
    <property type="match status" value="1"/>
</dbReference>
<dbReference type="Proteomes" id="UP000252519">
    <property type="component" value="Unassembled WGS sequence"/>
</dbReference>